<dbReference type="Proteomes" id="UP000552097">
    <property type="component" value="Unassembled WGS sequence"/>
</dbReference>
<sequence length="107" mass="12217">MDETALKKLKDWPDRMCQGTDLELWFGPSDDVPRELRETKSEEVFRIRTAKAVCAGCPIKVECLESELTQGIYNQHGVRGGKTANERQQLIRDRRDQVVAERIGEVA</sequence>
<protein>
    <submittedName>
        <fullName evidence="13">WhiB family redox-sensing transcriptional regulator</fullName>
    </submittedName>
</protein>
<dbReference type="GO" id="GO:0051539">
    <property type="term" value="F:4 iron, 4 sulfur cluster binding"/>
    <property type="evidence" value="ECO:0007669"/>
    <property type="project" value="UniProtKB-KW"/>
</dbReference>
<keyword evidence="4" id="KW-0004">4Fe-4S</keyword>
<evidence type="ECO:0000256" key="10">
    <source>
        <dbReference type="ARBA" id="ARBA00023157"/>
    </source>
</evidence>
<dbReference type="GO" id="GO:0045454">
    <property type="term" value="P:cell redox homeostasis"/>
    <property type="evidence" value="ECO:0007669"/>
    <property type="project" value="TreeGrafter"/>
</dbReference>
<keyword evidence="6" id="KW-0408">Iron</keyword>
<dbReference type="PROSITE" id="PS51674">
    <property type="entry name" value="4FE4S_WBL"/>
    <property type="match status" value="1"/>
</dbReference>
<feature type="domain" description="4Fe-4S Wbl-type" evidence="12">
    <location>
        <begin position="16"/>
        <end position="89"/>
    </location>
</feature>
<keyword evidence="11" id="KW-0804">Transcription</keyword>
<comment type="similarity">
    <text evidence="3">Belongs to the WhiB family.</text>
</comment>
<keyword evidence="9" id="KW-0238">DNA-binding</keyword>
<comment type="caution">
    <text evidence="13">The sequence shown here is derived from an EMBL/GenBank/DDBJ whole genome shotgun (WGS) entry which is preliminary data.</text>
</comment>
<dbReference type="RefSeq" id="WP_246477968.1">
    <property type="nucleotide sequence ID" value="NZ_JACHMO010000001.1"/>
</dbReference>
<keyword evidence="14" id="KW-1185">Reference proteome</keyword>
<dbReference type="GO" id="GO:0046872">
    <property type="term" value="F:metal ion binding"/>
    <property type="evidence" value="ECO:0007669"/>
    <property type="project" value="UniProtKB-KW"/>
</dbReference>
<organism evidence="13 14">
    <name type="scientific">Saccharothrix ecbatanensis</name>
    <dbReference type="NCBI Taxonomy" id="1105145"/>
    <lineage>
        <taxon>Bacteria</taxon>
        <taxon>Bacillati</taxon>
        <taxon>Actinomycetota</taxon>
        <taxon>Actinomycetes</taxon>
        <taxon>Pseudonocardiales</taxon>
        <taxon>Pseudonocardiaceae</taxon>
        <taxon>Saccharothrix</taxon>
    </lineage>
</organism>
<evidence type="ECO:0000256" key="2">
    <source>
        <dbReference type="ARBA" id="ARBA00004496"/>
    </source>
</evidence>
<reference evidence="13 14" key="1">
    <citation type="submission" date="2020-08" db="EMBL/GenBank/DDBJ databases">
        <title>Sequencing the genomes of 1000 actinobacteria strains.</title>
        <authorList>
            <person name="Klenk H.-P."/>
        </authorList>
    </citation>
    <scope>NUCLEOTIDE SEQUENCE [LARGE SCALE GENOMIC DNA]</scope>
    <source>
        <strain evidence="13 14">DSM 45486</strain>
    </source>
</reference>
<dbReference type="PANTHER" id="PTHR38839">
    <property type="entry name" value="TRANSCRIPTIONAL REGULATOR WHID-RELATED"/>
    <property type="match status" value="1"/>
</dbReference>
<dbReference type="AlphaFoldDB" id="A0A7W9HVB5"/>
<accession>A0A7W9HVB5</accession>
<dbReference type="GO" id="GO:0045892">
    <property type="term" value="P:negative regulation of DNA-templated transcription"/>
    <property type="evidence" value="ECO:0007669"/>
    <property type="project" value="TreeGrafter"/>
</dbReference>
<comment type="subcellular location">
    <subcellularLocation>
        <location evidence="2">Cytoplasm</location>
    </subcellularLocation>
</comment>
<evidence type="ECO:0000256" key="11">
    <source>
        <dbReference type="ARBA" id="ARBA00023163"/>
    </source>
</evidence>
<proteinExistence type="inferred from homology"/>
<evidence type="ECO:0000259" key="12">
    <source>
        <dbReference type="PROSITE" id="PS51674"/>
    </source>
</evidence>
<evidence type="ECO:0000256" key="6">
    <source>
        <dbReference type="ARBA" id="ARBA00023004"/>
    </source>
</evidence>
<dbReference type="GO" id="GO:0003677">
    <property type="term" value="F:DNA binding"/>
    <property type="evidence" value="ECO:0007669"/>
    <property type="project" value="UniProtKB-KW"/>
</dbReference>
<comment type="cofactor">
    <cofactor evidence="1">
        <name>[4Fe-4S] cluster</name>
        <dbReference type="ChEBI" id="CHEBI:49883"/>
    </cofactor>
</comment>
<evidence type="ECO:0000256" key="4">
    <source>
        <dbReference type="ARBA" id="ARBA00022485"/>
    </source>
</evidence>
<dbReference type="InterPro" id="IPR034768">
    <property type="entry name" value="4FE4S_WBL"/>
</dbReference>
<dbReference type="GO" id="GO:0005737">
    <property type="term" value="C:cytoplasm"/>
    <property type="evidence" value="ECO:0007669"/>
    <property type="project" value="UniProtKB-SubCell"/>
</dbReference>
<evidence type="ECO:0000313" key="14">
    <source>
        <dbReference type="Proteomes" id="UP000552097"/>
    </source>
</evidence>
<dbReference type="EMBL" id="JACHMO010000001">
    <property type="protein sequence ID" value="MBB5808955.1"/>
    <property type="molecule type" value="Genomic_DNA"/>
</dbReference>
<evidence type="ECO:0000256" key="9">
    <source>
        <dbReference type="ARBA" id="ARBA00023125"/>
    </source>
</evidence>
<evidence type="ECO:0000313" key="13">
    <source>
        <dbReference type="EMBL" id="MBB5808955.1"/>
    </source>
</evidence>
<keyword evidence="10" id="KW-1015">Disulfide bond</keyword>
<gene>
    <name evidence="13" type="ORF">F4560_008723</name>
</gene>
<keyword evidence="8" id="KW-0805">Transcription regulation</keyword>
<evidence type="ECO:0000256" key="8">
    <source>
        <dbReference type="ARBA" id="ARBA00023015"/>
    </source>
</evidence>
<evidence type="ECO:0000256" key="7">
    <source>
        <dbReference type="ARBA" id="ARBA00023014"/>
    </source>
</evidence>
<evidence type="ECO:0000256" key="3">
    <source>
        <dbReference type="ARBA" id="ARBA00006597"/>
    </source>
</evidence>
<dbReference type="Pfam" id="PF02467">
    <property type="entry name" value="Whib"/>
    <property type="match status" value="1"/>
</dbReference>
<keyword evidence="7" id="KW-0411">Iron-sulfur</keyword>
<dbReference type="InterPro" id="IPR003482">
    <property type="entry name" value="Whib"/>
</dbReference>
<dbReference type="GO" id="GO:0047134">
    <property type="term" value="F:protein-disulfide reductase [NAD(P)H] activity"/>
    <property type="evidence" value="ECO:0007669"/>
    <property type="project" value="TreeGrafter"/>
</dbReference>
<name>A0A7W9HVB5_9PSEU</name>
<evidence type="ECO:0000256" key="5">
    <source>
        <dbReference type="ARBA" id="ARBA00022723"/>
    </source>
</evidence>
<keyword evidence="5" id="KW-0479">Metal-binding</keyword>
<evidence type="ECO:0000256" key="1">
    <source>
        <dbReference type="ARBA" id="ARBA00001966"/>
    </source>
</evidence>